<comment type="catalytic activity">
    <reaction evidence="13">
        <text>Preferential cleavage: (Ac)2-L-Lys-D-Ala-|-D-Ala. Also transpeptidation of peptidyl-alanyl moieties that are N-acyl substituents of D-alanine.</text>
        <dbReference type="EC" id="3.4.16.4"/>
    </reaction>
</comment>
<evidence type="ECO:0000259" key="17">
    <source>
        <dbReference type="Pfam" id="PF00912"/>
    </source>
</evidence>
<evidence type="ECO:0000259" key="16">
    <source>
        <dbReference type="Pfam" id="PF00905"/>
    </source>
</evidence>
<feature type="domain" description="Penicillin-binding protein transpeptidase" evidence="16">
    <location>
        <begin position="385"/>
        <end position="682"/>
    </location>
</feature>
<dbReference type="InterPro" id="IPR023346">
    <property type="entry name" value="Lysozyme-like_dom_sf"/>
</dbReference>
<gene>
    <name evidence="18" type="ORF">F4X14_13380</name>
</gene>
<evidence type="ECO:0000256" key="15">
    <source>
        <dbReference type="SAM" id="Phobius"/>
    </source>
</evidence>
<dbReference type="GO" id="GO:0009252">
    <property type="term" value="P:peptidoglycan biosynthetic process"/>
    <property type="evidence" value="ECO:0007669"/>
    <property type="project" value="UniProtKB-KW"/>
</dbReference>
<proteinExistence type="predicted"/>
<keyword evidence="3" id="KW-0121">Carboxypeptidase</keyword>
<dbReference type="GO" id="GO:0071555">
    <property type="term" value="P:cell wall organization"/>
    <property type="evidence" value="ECO:0007669"/>
    <property type="project" value="UniProtKB-KW"/>
</dbReference>
<evidence type="ECO:0000256" key="5">
    <source>
        <dbReference type="ARBA" id="ARBA00022676"/>
    </source>
</evidence>
<dbReference type="Gene3D" id="1.10.3810.10">
    <property type="entry name" value="Biosynthetic peptidoglycan transglycosylase-like"/>
    <property type="match status" value="1"/>
</dbReference>
<dbReference type="Pfam" id="PF17957">
    <property type="entry name" value="Big_7"/>
    <property type="match status" value="1"/>
</dbReference>
<evidence type="ECO:0000256" key="2">
    <source>
        <dbReference type="ARBA" id="ARBA00022475"/>
    </source>
</evidence>
<dbReference type="EMBL" id="VXMH01000071">
    <property type="protein sequence ID" value="MYC95946.1"/>
    <property type="molecule type" value="Genomic_DNA"/>
</dbReference>
<keyword evidence="6" id="KW-0808">Transferase</keyword>
<dbReference type="GO" id="GO:0009002">
    <property type="term" value="F:serine-type D-Ala-D-Ala carboxypeptidase activity"/>
    <property type="evidence" value="ECO:0007669"/>
    <property type="project" value="UniProtKB-EC"/>
</dbReference>
<keyword evidence="5" id="KW-0328">Glycosyltransferase</keyword>
<dbReference type="GO" id="GO:0006508">
    <property type="term" value="P:proteolysis"/>
    <property type="evidence" value="ECO:0007669"/>
    <property type="project" value="UniProtKB-KW"/>
</dbReference>
<dbReference type="GO" id="GO:0008658">
    <property type="term" value="F:penicillin binding"/>
    <property type="evidence" value="ECO:0007669"/>
    <property type="project" value="InterPro"/>
</dbReference>
<keyword evidence="15" id="KW-1133">Transmembrane helix</keyword>
<dbReference type="SUPFAM" id="SSF53955">
    <property type="entry name" value="Lysozyme-like"/>
    <property type="match status" value="1"/>
</dbReference>
<keyword evidence="15" id="KW-0812">Transmembrane</keyword>
<feature type="transmembrane region" description="Helical" evidence="15">
    <location>
        <begin position="41"/>
        <end position="74"/>
    </location>
</feature>
<dbReference type="InterPro" id="IPR001460">
    <property type="entry name" value="PCN-bd_Tpept"/>
</dbReference>
<organism evidence="18">
    <name type="scientific">Caldilineaceae bacterium SB0661_bin_32</name>
    <dbReference type="NCBI Taxonomy" id="2605255"/>
    <lineage>
        <taxon>Bacteria</taxon>
        <taxon>Bacillati</taxon>
        <taxon>Chloroflexota</taxon>
        <taxon>Caldilineae</taxon>
        <taxon>Caldilineales</taxon>
        <taxon>Caldilineaceae</taxon>
    </lineage>
</organism>
<dbReference type="Pfam" id="PF00912">
    <property type="entry name" value="Transgly"/>
    <property type="match status" value="1"/>
</dbReference>
<keyword evidence="4" id="KW-0645">Protease</keyword>
<dbReference type="InterPro" id="IPR050396">
    <property type="entry name" value="Glycosyltr_51/Transpeptidase"/>
</dbReference>
<dbReference type="GO" id="GO:0008360">
    <property type="term" value="P:regulation of cell shape"/>
    <property type="evidence" value="ECO:0007669"/>
    <property type="project" value="UniProtKB-KW"/>
</dbReference>
<evidence type="ECO:0000256" key="1">
    <source>
        <dbReference type="ARBA" id="ARBA00004236"/>
    </source>
</evidence>
<keyword evidence="12" id="KW-0961">Cell wall biogenesis/degradation</keyword>
<evidence type="ECO:0000256" key="14">
    <source>
        <dbReference type="ARBA" id="ARBA00049902"/>
    </source>
</evidence>
<reference evidence="18" key="1">
    <citation type="submission" date="2019-09" db="EMBL/GenBank/DDBJ databases">
        <title>Characterisation of the sponge microbiome using genome-centric metagenomics.</title>
        <authorList>
            <person name="Engelberts J.P."/>
            <person name="Robbins S.J."/>
            <person name="De Goeij J.M."/>
            <person name="Aranda M."/>
            <person name="Bell S.C."/>
            <person name="Webster N.S."/>
        </authorList>
    </citation>
    <scope>NUCLEOTIDE SEQUENCE</scope>
    <source>
        <strain evidence="18">SB0661_bin_32</strain>
    </source>
</reference>
<evidence type="ECO:0000256" key="4">
    <source>
        <dbReference type="ARBA" id="ARBA00022670"/>
    </source>
</evidence>
<dbReference type="InterPro" id="IPR013783">
    <property type="entry name" value="Ig-like_fold"/>
</dbReference>
<evidence type="ECO:0000256" key="12">
    <source>
        <dbReference type="ARBA" id="ARBA00023316"/>
    </source>
</evidence>
<evidence type="ECO:0000256" key="13">
    <source>
        <dbReference type="ARBA" id="ARBA00034000"/>
    </source>
</evidence>
<dbReference type="Gene3D" id="2.60.40.10">
    <property type="entry name" value="Immunoglobulins"/>
    <property type="match status" value="1"/>
</dbReference>
<evidence type="ECO:0000256" key="6">
    <source>
        <dbReference type="ARBA" id="ARBA00022679"/>
    </source>
</evidence>
<dbReference type="GO" id="GO:0008955">
    <property type="term" value="F:peptidoglycan glycosyltransferase activity"/>
    <property type="evidence" value="ECO:0007669"/>
    <property type="project" value="UniProtKB-EC"/>
</dbReference>
<dbReference type="GO" id="GO:0005886">
    <property type="term" value="C:plasma membrane"/>
    <property type="evidence" value="ECO:0007669"/>
    <property type="project" value="UniProtKB-SubCell"/>
</dbReference>
<evidence type="ECO:0000256" key="8">
    <source>
        <dbReference type="ARBA" id="ARBA00022960"/>
    </source>
</evidence>
<keyword evidence="9" id="KW-0573">Peptidoglycan synthesis</keyword>
<comment type="caution">
    <text evidence="18">The sequence shown here is derived from an EMBL/GenBank/DDBJ whole genome shotgun (WGS) entry which is preliminary data.</text>
</comment>
<dbReference type="GO" id="GO:0030288">
    <property type="term" value="C:outer membrane-bounded periplasmic space"/>
    <property type="evidence" value="ECO:0007669"/>
    <property type="project" value="TreeGrafter"/>
</dbReference>
<dbReference type="InterPro" id="IPR036950">
    <property type="entry name" value="PBP_transglycosylase"/>
</dbReference>
<evidence type="ECO:0000313" key="18">
    <source>
        <dbReference type="EMBL" id="MYC95946.1"/>
    </source>
</evidence>
<name>A0A6B1D8M3_9CHLR</name>
<keyword evidence="11" id="KW-0511">Multifunctional enzyme</keyword>
<evidence type="ECO:0000256" key="3">
    <source>
        <dbReference type="ARBA" id="ARBA00022645"/>
    </source>
</evidence>
<keyword evidence="2" id="KW-1003">Cell membrane</keyword>
<sequence length="1037" mass="115610">MAEINRGPRSLSGAVGPSRSARILAHRRRRYRAKANRARPWLWLFQGTAALLLAVLLTVGGAVGVAVASVFGIYTFYAAQLPDAGIIERQQEKFETIRFYDRTGKHLLYESVDPRPFRGDRTYMALREMSPAVIQAAVALEDHNYWDNPGINVRGLMRAFVSNLQGGSVQGGSSITQQLIKNVVIPVEERTQQSYARKLKEVILAMEVTRRYDKGKILEWYLNYNFYGNLAYGIEAASQVYFGKSVSDLSVAEAAMLAPIPQFPALNPIDNPEDAKTRQGVTLQVMVDAGYLTQAEADAAFAQELDLRGSVAERFDIITAPHFALYALERIKDEFNTADDPYRIWKEGLTVYTTLDVDLQKYAEQVARDHISRLNEQGRNVNNASVVVIKPESGEILAMVGSLDYNNEEIDGQVNVAISERQPGSSFKPYVYLTGLLQGMNAASMILDVRTAFQQNDGSVYVPENYDRLYHGPVGLRDALAQSLNIPAIRVMDQVGVANALRTAHQMGINGLDRGLNYYGLNLVLGGGEVTLLDHTYAYSVLANGGVMAGKPVPPESRRSGFRNLDPVAILQVHNSQEDILSRYDSPDQERIISADAQFILADIMSDNVARSPMFGINNNLVLADRRVSAKTGTTNGWKDAWTVGFTPQLTVGVWIGNTDNESMNNVTGASGAAPIWKSVMERYHEGLPYRWYERPPNVVAETVCQPSGLQPSPDCQRQRVELFIAGTEPKVVDNLWQPFDIDNRNGLLARASTPAEERETKVYLILPPEAEDWVSGSGIEQPPQGQSPEDFIDFDPDVAITFPPPGGYIGGQVEILGNARGGNFANYRLEFGSGHEPTQWTQIGPEHAQQHANGLLELFDTEGLEEGQYTLRLTVRYHDGNVRIWDAPITIDNTPPTVEISDPEPDALYVLNEDDQININALVNDEWAMDRVEFAIDGTWFITRTVAPYNERWPLELRYETVESSETRNWPAFQSDDEDIRPGRIREFEDGFAAIYSGSGIYLERHLIKVRAFDRAGNETESDEVQVYVRQPLPDR</sequence>
<evidence type="ECO:0000256" key="10">
    <source>
        <dbReference type="ARBA" id="ARBA00023136"/>
    </source>
</evidence>
<accession>A0A6B1D8M3</accession>
<dbReference type="PANTHER" id="PTHR32282:SF11">
    <property type="entry name" value="PENICILLIN-BINDING PROTEIN 1B"/>
    <property type="match status" value="1"/>
</dbReference>
<dbReference type="Gene3D" id="3.40.710.10">
    <property type="entry name" value="DD-peptidase/beta-lactamase superfamily"/>
    <property type="match status" value="1"/>
</dbReference>
<dbReference type="SUPFAM" id="SSF56601">
    <property type="entry name" value="beta-lactamase/transpeptidase-like"/>
    <property type="match status" value="1"/>
</dbReference>
<dbReference type="InterPro" id="IPR012338">
    <property type="entry name" value="Beta-lactam/transpept-like"/>
</dbReference>
<keyword evidence="10 15" id="KW-0472">Membrane</keyword>
<evidence type="ECO:0000256" key="11">
    <source>
        <dbReference type="ARBA" id="ARBA00023268"/>
    </source>
</evidence>
<protein>
    <submittedName>
        <fullName evidence="18">Penicillin-binding protein</fullName>
    </submittedName>
</protein>
<evidence type="ECO:0000256" key="7">
    <source>
        <dbReference type="ARBA" id="ARBA00022801"/>
    </source>
</evidence>
<comment type="catalytic activity">
    <reaction evidence="14">
        <text>[GlcNAc-(1-&gt;4)-Mur2Ac(oyl-L-Ala-gamma-D-Glu-L-Lys-D-Ala-D-Ala)](n)-di-trans,octa-cis-undecaprenyl diphosphate + beta-D-GlcNAc-(1-&gt;4)-Mur2Ac(oyl-L-Ala-gamma-D-Glu-L-Lys-D-Ala-D-Ala)-di-trans,octa-cis-undecaprenyl diphosphate = [GlcNAc-(1-&gt;4)-Mur2Ac(oyl-L-Ala-gamma-D-Glu-L-Lys-D-Ala-D-Ala)](n+1)-di-trans,octa-cis-undecaprenyl diphosphate + di-trans,octa-cis-undecaprenyl diphosphate + H(+)</text>
        <dbReference type="Rhea" id="RHEA:23708"/>
        <dbReference type="Rhea" id="RHEA-COMP:9602"/>
        <dbReference type="Rhea" id="RHEA-COMP:9603"/>
        <dbReference type="ChEBI" id="CHEBI:15378"/>
        <dbReference type="ChEBI" id="CHEBI:58405"/>
        <dbReference type="ChEBI" id="CHEBI:60033"/>
        <dbReference type="ChEBI" id="CHEBI:78435"/>
        <dbReference type="EC" id="2.4.99.28"/>
    </reaction>
</comment>
<evidence type="ECO:0000256" key="9">
    <source>
        <dbReference type="ARBA" id="ARBA00022984"/>
    </source>
</evidence>
<dbReference type="PANTHER" id="PTHR32282">
    <property type="entry name" value="BINDING PROTEIN TRANSPEPTIDASE, PUTATIVE-RELATED"/>
    <property type="match status" value="1"/>
</dbReference>
<dbReference type="AlphaFoldDB" id="A0A6B1D8M3"/>
<comment type="subcellular location">
    <subcellularLocation>
        <location evidence="1">Cell membrane</location>
    </subcellularLocation>
</comment>
<keyword evidence="8" id="KW-0133">Cell shape</keyword>
<dbReference type="Pfam" id="PF00905">
    <property type="entry name" value="Transpeptidase"/>
    <property type="match status" value="1"/>
</dbReference>
<dbReference type="InterPro" id="IPR001264">
    <property type="entry name" value="Glyco_trans_51"/>
</dbReference>
<keyword evidence="7" id="KW-0378">Hydrolase</keyword>
<feature type="domain" description="Glycosyl transferase family 51" evidence="17">
    <location>
        <begin position="120"/>
        <end position="286"/>
    </location>
</feature>